<evidence type="ECO:0000256" key="1">
    <source>
        <dbReference type="ARBA" id="ARBA00022490"/>
    </source>
</evidence>
<dbReference type="Gene3D" id="1.10.10.10">
    <property type="entry name" value="Winged helix-like DNA-binding domain superfamily/Winged helix DNA-binding domain"/>
    <property type="match status" value="2"/>
</dbReference>
<evidence type="ECO:0000313" key="5">
    <source>
        <dbReference type="EMBL" id="OKL49136.1"/>
    </source>
</evidence>
<reference evidence="5 6" key="1">
    <citation type="submission" date="2016-11" db="EMBL/GenBank/DDBJ databases">
        <title>Actinomyces gypaetusis sp. nov. isolated from the vulture Gypaetus barbatus in Qinghai Tibet Plateau China.</title>
        <authorList>
            <person name="Meng X."/>
        </authorList>
    </citation>
    <scope>NUCLEOTIDE SEQUENCE [LARGE SCALE GENOMIC DNA]</scope>
    <source>
        <strain evidence="5 6">VUL4_2</strain>
    </source>
</reference>
<keyword evidence="6" id="KW-1185">Reference proteome</keyword>
<dbReference type="AlphaFoldDB" id="A0A1Q5PNL5"/>
<dbReference type="InterPro" id="IPR005234">
    <property type="entry name" value="ScpB_csome_segregation"/>
</dbReference>
<proteinExistence type="predicted"/>
<dbReference type="InterPro" id="IPR036388">
    <property type="entry name" value="WH-like_DNA-bd_sf"/>
</dbReference>
<dbReference type="GO" id="GO:0051304">
    <property type="term" value="P:chromosome separation"/>
    <property type="evidence" value="ECO:0007669"/>
    <property type="project" value="InterPro"/>
</dbReference>
<keyword evidence="2" id="KW-0132">Cell division</keyword>
<evidence type="ECO:0000256" key="3">
    <source>
        <dbReference type="ARBA" id="ARBA00022829"/>
    </source>
</evidence>
<keyword evidence="4" id="KW-0131">Cell cycle</keyword>
<dbReference type="STRING" id="1921764.BSR28_04275"/>
<gene>
    <name evidence="5" type="ORF">BSR29_04710</name>
</gene>
<evidence type="ECO:0000256" key="4">
    <source>
        <dbReference type="ARBA" id="ARBA00023306"/>
    </source>
</evidence>
<dbReference type="EMBL" id="MQSV01000002">
    <property type="protein sequence ID" value="OKL49136.1"/>
    <property type="molecule type" value="Genomic_DNA"/>
</dbReference>
<dbReference type="PANTHER" id="PTHR34298">
    <property type="entry name" value="SEGREGATION AND CONDENSATION PROTEIN B"/>
    <property type="match status" value="1"/>
</dbReference>
<accession>A0A1Q5PNL5</accession>
<keyword evidence="1" id="KW-0963">Cytoplasm</keyword>
<keyword evidence="3" id="KW-0159">Chromosome partition</keyword>
<dbReference type="PANTHER" id="PTHR34298:SF2">
    <property type="entry name" value="SEGREGATION AND CONDENSATION PROTEIN B"/>
    <property type="match status" value="1"/>
</dbReference>
<dbReference type="PIRSF" id="PIRSF019345">
    <property type="entry name" value="ScpB"/>
    <property type="match status" value="1"/>
</dbReference>
<dbReference type="OrthoDB" id="9806226at2"/>
<evidence type="ECO:0000313" key="6">
    <source>
        <dbReference type="Proteomes" id="UP000186785"/>
    </source>
</evidence>
<dbReference type="GO" id="GO:0051301">
    <property type="term" value="P:cell division"/>
    <property type="evidence" value="ECO:0007669"/>
    <property type="project" value="UniProtKB-KW"/>
</dbReference>
<sequence length="200" mass="22448">MPQLQDQPQILPADLLELLEAILMVATEPVDPHDLSQVTGIEPEVITEAFEELRKEYEGSESQRPRGFELRSVNGKWRIYARSKWYEVARIFLSGTRNARLSAAALETLAVVAYRQPITRAQISEIRGVNTDSVVRNLILRGMLVESGEGENGAINYCTTDLFLESFGLKDLGELPPLAPHYPTVETLPEVLSEIEDLKR</sequence>
<dbReference type="SUPFAM" id="SSF46785">
    <property type="entry name" value="Winged helix' DNA-binding domain"/>
    <property type="match status" value="2"/>
</dbReference>
<comment type="caution">
    <text evidence="5">The sequence shown here is derived from an EMBL/GenBank/DDBJ whole genome shotgun (WGS) entry which is preliminary data.</text>
</comment>
<organism evidence="5 6">
    <name type="scientific">Boudabousia liubingyangii</name>
    <dbReference type="NCBI Taxonomy" id="1921764"/>
    <lineage>
        <taxon>Bacteria</taxon>
        <taxon>Bacillati</taxon>
        <taxon>Actinomycetota</taxon>
        <taxon>Actinomycetes</taxon>
        <taxon>Actinomycetales</taxon>
        <taxon>Actinomycetaceae</taxon>
        <taxon>Boudabousia</taxon>
    </lineage>
</organism>
<name>A0A1Q5PNL5_9ACTO</name>
<dbReference type="Proteomes" id="UP000186785">
    <property type="component" value="Unassembled WGS sequence"/>
</dbReference>
<dbReference type="RefSeq" id="WP_073709124.1">
    <property type="nucleotide sequence ID" value="NZ_MQSU01000002.1"/>
</dbReference>
<evidence type="ECO:0000256" key="2">
    <source>
        <dbReference type="ARBA" id="ARBA00022618"/>
    </source>
</evidence>
<dbReference type="Pfam" id="PF04079">
    <property type="entry name" value="SMC_ScpB"/>
    <property type="match status" value="1"/>
</dbReference>
<dbReference type="InterPro" id="IPR036390">
    <property type="entry name" value="WH_DNA-bd_sf"/>
</dbReference>
<dbReference type="NCBIfam" id="TIGR00281">
    <property type="entry name" value="SMC-Scp complex subunit ScpB"/>
    <property type="match status" value="1"/>
</dbReference>
<protein>
    <submittedName>
        <fullName evidence="5">SMC-Scp complex subunit ScpB</fullName>
    </submittedName>
</protein>